<evidence type="ECO:0000256" key="3">
    <source>
        <dbReference type="ARBA" id="ARBA00006958"/>
    </source>
</evidence>
<sequence>MSNPGGNLLHGVVQAAVQAVSSYLMCASSSSSSSESDSDDPVFEDLLFKACGRKDRQKRHRVENFVEDVVAKYSDEEFRRNFRLKRSTAEHLVSRYEGSEFYVANAGVGRKNVPAKQQMLSFLWFCANKNSYREIANMFNMCEATYFRCLENILNFFCDISSIVIRFPESEEEKQQVAAGFKGIAGIDNVIGAIDGCYISIRKPANKIRSTYINRHDMVSITLQGICDSKRRFIDVCVGSPSRIHDSRIFSLSPISDQLQEKCYGRYHLLGDAAYPLRDYLITPFKDYGNLTAKQVKFNLAHSQTRVRIENTFGIMKNRFRQLMRLDFFRVERMSKFVLACCTLHNLCIDLGDEWEEEDDEEEDVLRAYQGERNTPTTSVSGSQAARNAALRRLGELKRESIANNLSSR</sequence>
<evidence type="ECO:0000256" key="1">
    <source>
        <dbReference type="ARBA" id="ARBA00001968"/>
    </source>
</evidence>
<dbReference type="RefSeq" id="XP_029731763.2">
    <property type="nucleotide sequence ID" value="XM_029875903.2"/>
</dbReference>
<name>A0ABM1XMM3_AEDAL</name>
<feature type="domain" description="DDE Tnp4" evidence="8">
    <location>
        <begin position="194"/>
        <end position="346"/>
    </location>
</feature>
<keyword evidence="10" id="KW-1185">Reference proteome</keyword>
<protein>
    <recommendedName>
        <fullName evidence="8">DDE Tnp4 domain-containing protein</fullName>
    </recommendedName>
</protein>
<comment type="cofactor">
    <cofactor evidence="1">
        <name>a divalent metal cation</name>
        <dbReference type="ChEBI" id="CHEBI:60240"/>
    </cofactor>
</comment>
<evidence type="ECO:0000256" key="2">
    <source>
        <dbReference type="ARBA" id="ARBA00004123"/>
    </source>
</evidence>
<dbReference type="GeneID" id="115268016"/>
<keyword evidence="7" id="KW-0539">Nucleus</keyword>
<dbReference type="EnsemblMetazoa" id="AALFPA23_001037.R38467">
    <property type="protein sequence ID" value="AALFPA23_001037.P38467"/>
    <property type="gene ID" value="AALFPA23_001037"/>
</dbReference>
<keyword evidence="5" id="KW-0479">Metal-binding</keyword>
<reference evidence="10" key="1">
    <citation type="journal article" date="2015" name="Proc. Natl. Acad. Sci. U.S.A.">
        <title>Genome sequence of the Asian Tiger mosquito, Aedes albopictus, reveals insights into its biology, genetics, and evolution.</title>
        <authorList>
            <person name="Chen X.G."/>
            <person name="Jiang X."/>
            <person name="Gu J."/>
            <person name="Xu M."/>
            <person name="Wu Y."/>
            <person name="Deng Y."/>
            <person name="Zhang C."/>
            <person name="Bonizzoni M."/>
            <person name="Dermauw W."/>
            <person name="Vontas J."/>
            <person name="Armbruster P."/>
            <person name="Huang X."/>
            <person name="Yang Y."/>
            <person name="Zhang H."/>
            <person name="He W."/>
            <person name="Peng H."/>
            <person name="Liu Y."/>
            <person name="Wu K."/>
            <person name="Chen J."/>
            <person name="Lirakis M."/>
            <person name="Topalis P."/>
            <person name="Van Leeuwen T."/>
            <person name="Hall A.B."/>
            <person name="Jiang X."/>
            <person name="Thorpe C."/>
            <person name="Mueller R.L."/>
            <person name="Sun C."/>
            <person name="Waterhouse R.M."/>
            <person name="Yan G."/>
            <person name="Tu Z.J."/>
            <person name="Fang X."/>
            <person name="James A.A."/>
        </authorList>
    </citation>
    <scope>NUCLEOTIDE SEQUENCE [LARGE SCALE GENOMIC DNA]</scope>
    <source>
        <strain evidence="10">Foshan</strain>
    </source>
</reference>
<evidence type="ECO:0000256" key="4">
    <source>
        <dbReference type="ARBA" id="ARBA00022722"/>
    </source>
</evidence>
<keyword evidence="6" id="KW-0378">Hydrolase</keyword>
<organism evidence="9 10">
    <name type="scientific">Aedes albopictus</name>
    <name type="common">Asian tiger mosquito</name>
    <name type="synonym">Stegomyia albopicta</name>
    <dbReference type="NCBI Taxonomy" id="7160"/>
    <lineage>
        <taxon>Eukaryota</taxon>
        <taxon>Metazoa</taxon>
        <taxon>Ecdysozoa</taxon>
        <taxon>Arthropoda</taxon>
        <taxon>Hexapoda</taxon>
        <taxon>Insecta</taxon>
        <taxon>Pterygota</taxon>
        <taxon>Neoptera</taxon>
        <taxon>Endopterygota</taxon>
        <taxon>Diptera</taxon>
        <taxon>Nematocera</taxon>
        <taxon>Culicoidea</taxon>
        <taxon>Culicidae</taxon>
        <taxon>Culicinae</taxon>
        <taxon>Aedini</taxon>
        <taxon>Aedes</taxon>
        <taxon>Stegomyia</taxon>
    </lineage>
</organism>
<dbReference type="InterPro" id="IPR045249">
    <property type="entry name" value="HARBI1-like"/>
</dbReference>
<reference evidence="9" key="2">
    <citation type="submission" date="2025-05" db="UniProtKB">
        <authorList>
            <consortium name="EnsemblMetazoa"/>
        </authorList>
    </citation>
    <scope>IDENTIFICATION</scope>
    <source>
        <strain evidence="9">Foshan</strain>
    </source>
</reference>
<evidence type="ECO:0000259" key="8">
    <source>
        <dbReference type="Pfam" id="PF13359"/>
    </source>
</evidence>
<dbReference type="PANTHER" id="PTHR22930">
    <property type="match status" value="1"/>
</dbReference>
<accession>A0ABM1XMM3</accession>
<dbReference type="Pfam" id="PF13359">
    <property type="entry name" value="DDE_Tnp_4"/>
    <property type="match status" value="1"/>
</dbReference>
<keyword evidence="4" id="KW-0540">Nuclease</keyword>
<dbReference type="InterPro" id="IPR027806">
    <property type="entry name" value="HARBI1_dom"/>
</dbReference>
<evidence type="ECO:0000256" key="7">
    <source>
        <dbReference type="ARBA" id="ARBA00023242"/>
    </source>
</evidence>
<proteinExistence type="inferred from homology"/>
<dbReference type="Proteomes" id="UP000069940">
    <property type="component" value="Unassembled WGS sequence"/>
</dbReference>
<dbReference type="PANTHER" id="PTHR22930:SF85">
    <property type="entry name" value="GH03217P-RELATED"/>
    <property type="match status" value="1"/>
</dbReference>
<evidence type="ECO:0000313" key="9">
    <source>
        <dbReference type="EnsemblMetazoa" id="AALFPA23_001037.P38467"/>
    </source>
</evidence>
<evidence type="ECO:0000256" key="6">
    <source>
        <dbReference type="ARBA" id="ARBA00022801"/>
    </source>
</evidence>
<evidence type="ECO:0000256" key="5">
    <source>
        <dbReference type="ARBA" id="ARBA00022723"/>
    </source>
</evidence>
<evidence type="ECO:0000313" key="10">
    <source>
        <dbReference type="Proteomes" id="UP000069940"/>
    </source>
</evidence>
<comment type="similarity">
    <text evidence="3">Belongs to the HARBI1 family.</text>
</comment>
<comment type="subcellular location">
    <subcellularLocation>
        <location evidence="2">Nucleus</location>
    </subcellularLocation>
</comment>